<dbReference type="Gene3D" id="2.40.10.10">
    <property type="entry name" value="Trypsin-like serine proteases"/>
    <property type="match status" value="2"/>
</dbReference>
<evidence type="ECO:0000313" key="6">
    <source>
        <dbReference type="EMBL" id="KUK37195.1"/>
    </source>
</evidence>
<dbReference type="InterPro" id="IPR043504">
    <property type="entry name" value="Peptidase_S1_PA_chymotrypsin"/>
</dbReference>
<protein>
    <submittedName>
        <fullName evidence="6">Serine protease DegP</fullName>
    </submittedName>
</protein>
<dbReference type="PATRIC" id="fig|85874.4.peg.898"/>
<gene>
    <name evidence="6" type="ORF">XD66_0092</name>
</gene>
<proteinExistence type="inferred from homology"/>
<evidence type="ECO:0000259" key="5">
    <source>
        <dbReference type="PROSITE" id="PS50106"/>
    </source>
</evidence>
<dbReference type="PROSITE" id="PS50106">
    <property type="entry name" value="PDZ"/>
    <property type="match status" value="1"/>
</dbReference>
<dbReference type="CDD" id="cd10839">
    <property type="entry name" value="cpPDZ1_DegP-like"/>
    <property type="match status" value="1"/>
</dbReference>
<feature type="domain" description="PDZ" evidence="5">
    <location>
        <begin position="284"/>
        <end position="375"/>
    </location>
</feature>
<dbReference type="SUPFAM" id="SSF50494">
    <property type="entry name" value="Trypsin-like serine proteases"/>
    <property type="match status" value="1"/>
</dbReference>
<dbReference type="EMBL" id="LGFO01000005">
    <property type="protein sequence ID" value="KUK37195.1"/>
    <property type="molecule type" value="Genomic_DNA"/>
</dbReference>
<dbReference type="InterPro" id="IPR051201">
    <property type="entry name" value="Chloro_Bact_Ser_Proteases"/>
</dbReference>
<dbReference type="GO" id="GO:0006508">
    <property type="term" value="P:proteolysis"/>
    <property type="evidence" value="ECO:0007669"/>
    <property type="project" value="UniProtKB-KW"/>
</dbReference>
<comment type="similarity">
    <text evidence="1">Belongs to the peptidase S1C family.</text>
</comment>
<dbReference type="InterPro" id="IPR036034">
    <property type="entry name" value="PDZ_sf"/>
</dbReference>
<organism evidence="6 7">
    <name type="scientific">Thermacetogenium phaeum</name>
    <dbReference type="NCBI Taxonomy" id="85874"/>
    <lineage>
        <taxon>Bacteria</taxon>
        <taxon>Bacillati</taxon>
        <taxon>Bacillota</taxon>
        <taxon>Clostridia</taxon>
        <taxon>Thermoanaerobacterales</taxon>
        <taxon>Thermoanaerobacteraceae</taxon>
        <taxon>Thermacetogenium</taxon>
    </lineage>
</organism>
<evidence type="ECO:0000256" key="1">
    <source>
        <dbReference type="ARBA" id="ARBA00010541"/>
    </source>
</evidence>
<dbReference type="SUPFAM" id="SSF50156">
    <property type="entry name" value="PDZ domain-like"/>
    <property type="match status" value="1"/>
</dbReference>
<dbReference type="InterPro" id="IPR001478">
    <property type="entry name" value="PDZ"/>
</dbReference>
<dbReference type="Gene3D" id="2.30.42.10">
    <property type="match status" value="1"/>
</dbReference>
<evidence type="ECO:0000256" key="3">
    <source>
        <dbReference type="ARBA" id="ARBA00022801"/>
    </source>
</evidence>
<dbReference type="Pfam" id="PF13365">
    <property type="entry name" value="Trypsin_2"/>
    <property type="match status" value="1"/>
</dbReference>
<dbReference type="AlphaFoldDB" id="A0A124FKG9"/>
<dbReference type="PRINTS" id="PR00834">
    <property type="entry name" value="PROTEASES2C"/>
</dbReference>
<sequence length="389" mass="41200">MRKSRLLVVVVLVAFLAGIAFTGGILFATGNNWLPPVLAALQNPQEDSGGKADSPELPGVGPNTIADIVKKAGPAVVKIETQVQTTSQRYDPFFNDPFFREFFGQQFDFAPRTRVQQGLGSGFIITSDGYILTNEHVIEGAQVINVSIVGRSRPVPARVVGADRELDLAVLKVDAGNNLPTLKLGSSNDIEVGNWVIAIGNPYGLDHTVTVGVISAKGRPITVEDRSYRNLLQTDASINPGNSGGPLLNLKGEVIGINTAVSAEAQGIGFAVPSDTVQSVLDDLIKKGRVVRGWLGVEIQDLTPTLADYFGLSGTEGVVIRGVVSGSPAERAGLQQGDVIIAWNGKKLQSTGDLLDLAREAGPGKRVQLSVVRNKKTLNVAVTLGERPQ</sequence>
<dbReference type="Proteomes" id="UP000053326">
    <property type="component" value="Unassembled WGS sequence"/>
</dbReference>
<dbReference type="InterPro" id="IPR001940">
    <property type="entry name" value="Peptidase_S1C"/>
</dbReference>
<dbReference type="FunFam" id="2.40.10.10:FF:000001">
    <property type="entry name" value="Periplasmic serine protease DegS"/>
    <property type="match status" value="1"/>
</dbReference>
<name>A0A124FKG9_9THEO</name>
<dbReference type="GO" id="GO:0004252">
    <property type="term" value="F:serine-type endopeptidase activity"/>
    <property type="evidence" value="ECO:0007669"/>
    <property type="project" value="InterPro"/>
</dbReference>
<dbReference type="PANTHER" id="PTHR43343:SF3">
    <property type="entry name" value="PROTEASE DO-LIKE 8, CHLOROPLASTIC"/>
    <property type="match status" value="1"/>
</dbReference>
<dbReference type="PANTHER" id="PTHR43343">
    <property type="entry name" value="PEPTIDASE S12"/>
    <property type="match status" value="1"/>
</dbReference>
<reference evidence="7" key="1">
    <citation type="journal article" date="2015" name="MBio">
        <title>Genome-Resolved Metagenomic Analysis Reveals Roles for Candidate Phyla and Other Microbial Community Members in Biogeochemical Transformations in Oil Reservoirs.</title>
        <authorList>
            <person name="Hu P."/>
            <person name="Tom L."/>
            <person name="Singh A."/>
            <person name="Thomas B.C."/>
            <person name="Baker B.J."/>
            <person name="Piceno Y.M."/>
            <person name="Andersen G.L."/>
            <person name="Banfield J.F."/>
        </authorList>
    </citation>
    <scope>NUCLEOTIDE SEQUENCE [LARGE SCALE GENOMIC DNA]</scope>
</reference>
<dbReference type="Pfam" id="PF13180">
    <property type="entry name" value="PDZ_2"/>
    <property type="match status" value="1"/>
</dbReference>
<evidence type="ECO:0000256" key="2">
    <source>
        <dbReference type="ARBA" id="ARBA00022670"/>
    </source>
</evidence>
<dbReference type="InterPro" id="IPR009003">
    <property type="entry name" value="Peptidase_S1_PA"/>
</dbReference>
<evidence type="ECO:0000313" key="7">
    <source>
        <dbReference type="Proteomes" id="UP000053326"/>
    </source>
</evidence>
<dbReference type="SMART" id="SM00228">
    <property type="entry name" value="PDZ"/>
    <property type="match status" value="1"/>
</dbReference>
<keyword evidence="4" id="KW-0720">Serine protease</keyword>
<keyword evidence="3" id="KW-0378">Hydrolase</keyword>
<accession>A0A124FKG9</accession>
<evidence type="ECO:0000256" key="4">
    <source>
        <dbReference type="ARBA" id="ARBA00022825"/>
    </source>
</evidence>
<keyword evidence="2 6" id="KW-0645">Protease</keyword>
<comment type="caution">
    <text evidence="6">The sequence shown here is derived from an EMBL/GenBank/DDBJ whole genome shotgun (WGS) entry which is preliminary data.</text>
</comment>